<dbReference type="GO" id="GO:0005524">
    <property type="term" value="F:ATP binding"/>
    <property type="evidence" value="ECO:0007669"/>
    <property type="project" value="UniProtKB-KW"/>
</dbReference>
<keyword evidence="4" id="KW-0547">Nucleotide-binding</keyword>
<gene>
    <name evidence="9" type="ORF">B2904_orf1871</name>
</gene>
<accession>J9UIE9</accession>
<dbReference type="AlphaFoldDB" id="J9UIE9"/>
<evidence type="ECO:0000256" key="1">
    <source>
        <dbReference type="ARBA" id="ARBA00008226"/>
    </source>
</evidence>
<comment type="catalytic activity">
    <reaction evidence="8">
        <text>tRNA(Gly) + glycine + ATP = glycyl-tRNA(Gly) + AMP + diphosphate</text>
        <dbReference type="Rhea" id="RHEA:16013"/>
        <dbReference type="Rhea" id="RHEA-COMP:9664"/>
        <dbReference type="Rhea" id="RHEA-COMP:9683"/>
        <dbReference type="ChEBI" id="CHEBI:30616"/>
        <dbReference type="ChEBI" id="CHEBI:33019"/>
        <dbReference type="ChEBI" id="CHEBI:57305"/>
        <dbReference type="ChEBI" id="CHEBI:78442"/>
        <dbReference type="ChEBI" id="CHEBI:78522"/>
        <dbReference type="ChEBI" id="CHEBI:456215"/>
        <dbReference type="EC" id="6.1.1.14"/>
    </reaction>
</comment>
<comment type="similarity">
    <text evidence="1">Belongs to the class-II aminoacyl-tRNA synthetase family.</text>
</comment>
<dbReference type="GO" id="GO:0005829">
    <property type="term" value="C:cytosol"/>
    <property type="evidence" value="ECO:0007669"/>
    <property type="project" value="TreeGrafter"/>
</dbReference>
<dbReference type="KEGG" id="bpj:B2904_orf1871"/>
<dbReference type="PANTHER" id="PTHR30075:SF2">
    <property type="entry name" value="GLYCINE--TRNA LIGASE, CHLOROPLASTIC_MITOCHONDRIAL 2"/>
    <property type="match status" value="1"/>
</dbReference>
<dbReference type="PANTHER" id="PTHR30075">
    <property type="entry name" value="GLYCYL-TRNA SYNTHETASE"/>
    <property type="match status" value="1"/>
</dbReference>
<evidence type="ECO:0000313" key="9">
    <source>
        <dbReference type="EMBL" id="AFR71201.1"/>
    </source>
</evidence>
<evidence type="ECO:0000256" key="8">
    <source>
        <dbReference type="ARBA" id="ARBA00047937"/>
    </source>
</evidence>
<dbReference type="InterPro" id="IPR006194">
    <property type="entry name" value="Gly-tRNA-synth_heterodimer"/>
</dbReference>
<reference evidence="9 10" key="1">
    <citation type="journal article" date="2012" name="BMC Genomics">
        <title>Comparative genomics of Brachyspira pilosicoli strains: genome rearrangements, reductions and correlation of genetic compliment with phenotypic diversity.</title>
        <authorList>
            <person name="Mappley L.J."/>
            <person name="Black M.L."/>
            <person name="Abuoun M."/>
            <person name="Darby A.C."/>
            <person name="Woodward M.J."/>
            <person name="Parkhill J."/>
            <person name="Turner A.K."/>
            <person name="Bellgard M.I."/>
            <person name="La T."/>
            <person name="Phillips N.D."/>
            <person name="La Ragione R.M."/>
            <person name="Hampson D.J."/>
        </authorList>
    </citation>
    <scope>NUCLEOTIDE SEQUENCE [LARGE SCALE GENOMIC DNA]</scope>
    <source>
        <strain evidence="9">B2904</strain>
    </source>
</reference>
<dbReference type="Pfam" id="PF02092">
    <property type="entry name" value="tRNA_synt_2f"/>
    <property type="match status" value="1"/>
</dbReference>
<organism evidence="9 10">
    <name type="scientific">Brachyspira pilosicoli B2904</name>
    <dbReference type="NCBI Taxonomy" id="1133568"/>
    <lineage>
        <taxon>Bacteria</taxon>
        <taxon>Pseudomonadati</taxon>
        <taxon>Spirochaetota</taxon>
        <taxon>Spirochaetia</taxon>
        <taxon>Brachyspirales</taxon>
        <taxon>Brachyspiraceae</taxon>
        <taxon>Brachyspira</taxon>
    </lineage>
</organism>
<name>J9UIE9_BRAPL</name>
<dbReference type="PRINTS" id="PR01045">
    <property type="entry name" value="TRNASYNTHGB"/>
</dbReference>
<evidence type="ECO:0000256" key="6">
    <source>
        <dbReference type="ARBA" id="ARBA00022917"/>
    </source>
</evidence>
<sequence length="131" mass="14829">MKDLLIEILVEEIPADFAYPASMSFKKIMEDTLKNNGISFKSIIAYTTPRRLSVLVEEVEEKSKDEIVESRGPLLESAIKDGSLTKAGEGFLKSHNIDNIKNIDEKEDFNKAYIKEVGGKKYLFVKKEKKA</sequence>
<dbReference type="Proteomes" id="UP000007346">
    <property type="component" value="Chromosome"/>
</dbReference>
<dbReference type="HOGENOM" id="CLU_1923586_0_0_12"/>
<evidence type="ECO:0000256" key="5">
    <source>
        <dbReference type="ARBA" id="ARBA00022840"/>
    </source>
</evidence>
<evidence type="ECO:0000256" key="3">
    <source>
        <dbReference type="ARBA" id="ARBA00022598"/>
    </source>
</evidence>
<proteinExistence type="inferred from homology"/>
<keyword evidence="5" id="KW-0067">ATP-binding</keyword>
<keyword evidence="6" id="KW-0648">Protein biosynthesis</keyword>
<dbReference type="EC" id="6.1.1.14" evidence="2"/>
<evidence type="ECO:0000256" key="4">
    <source>
        <dbReference type="ARBA" id="ARBA00022741"/>
    </source>
</evidence>
<dbReference type="PATRIC" id="fig|1133568.3.peg.1870"/>
<protein>
    <recommendedName>
        <fullName evidence="2">glycine--tRNA ligase</fullName>
        <ecNumber evidence="2">6.1.1.14</ecNumber>
    </recommendedName>
</protein>
<keyword evidence="7 9" id="KW-0030">Aminoacyl-tRNA synthetase</keyword>
<dbReference type="GO" id="GO:0004820">
    <property type="term" value="F:glycine-tRNA ligase activity"/>
    <property type="evidence" value="ECO:0007669"/>
    <property type="project" value="UniProtKB-EC"/>
</dbReference>
<dbReference type="InterPro" id="IPR015944">
    <property type="entry name" value="Gly-tRNA-synth_bsu"/>
</dbReference>
<evidence type="ECO:0000313" key="10">
    <source>
        <dbReference type="Proteomes" id="UP000007346"/>
    </source>
</evidence>
<evidence type="ECO:0000256" key="7">
    <source>
        <dbReference type="ARBA" id="ARBA00023146"/>
    </source>
</evidence>
<dbReference type="EMBL" id="CP003490">
    <property type="protein sequence ID" value="AFR71201.1"/>
    <property type="molecule type" value="Genomic_DNA"/>
</dbReference>
<dbReference type="GO" id="GO:0006426">
    <property type="term" value="P:glycyl-tRNA aminoacylation"/>
    <property type="evidence" value="ECO:0007669"/>
    <property type="project" value="InterPro"/>
</dbReference>
<keyword evidence="3" id="KW-0436">Ligase</keyword>
<evidence type="ECO:0000256" key="2">
    <source>
        <dbReference type="ARBA" id="ARBA00012829"/>
    </source>
</evidence>